<dbReference type="SUPFAM" id="SSF88723">
    <property type="entry name" value="PIN domain-like"/>
    <property type="match status" value="1"/>
</dbReference>
<dbReference type="Proteomes" id="UP001446205">
    <property type="component" value="Unassembled WGS sequence"/>
</dbReference>
<evidence type="ECO:0000256" key="1">
    <source>
        <dbReference type="ARBA" id="ARBA00022842"/>
    </source>
</evidence>
<sequence length="147" mass="15883">MDCRGPPMRLVLDASMALAWLFERQKPDEADCAGRALLALAQAETSVPPLWHTEIANALLIGERRRVVSEAQMIDYLNKLSGLPITTDGATVAGRRDAVIALAREHGLTAYDATYLDLSLRTGAVLATFDNKLADAMRRAGGTVFGE</sequence>
<dbReference type="InterPro" id="IPR029060">
    <property type="entry name" value="PIN-like_dom_sf"/>
</dbReference>
<evidence type="ECO:0000313" key="3">
    <source>
        <dbReference type="EMBL" id="MEK8088662.1"/>
    </source>
</evidence>
<dbReference type="InterPro" id="IPR044153">
    <property type="entry name" value="PIN_Pae0151-like"/>
</dbReference>
<dbReference type="InterPro" id="IPR051619">
    <property type="entry name" value="TypeII_TA_RNase_PINc/VapC"/>
</dbReference>
<dbReference type="Gene3D" id="3.40.50.1010">
    <property type="entry name" value="5'-nuclease"/>
    <property type="match status" value="1"/>
</dbReference>
<proteinExistence type="predicted"/>
<feature type="domain" description="PIN" evidence="2">
    <location>
        <begin position="11"/>
        <end position="135"/>
    </location>
</feature>
<evidence type="ECO:0000259" key="2">
    <source>
        <dbReference type="Pfam" id="PF01850"/>
    </source>
</evidence>
<dbReference type="InterPro" id="IPR002716">
    <property type="entry name" value="PIN_dom"/>
</dbReference>
<name>A0ABU9D744_9PROT</name>
<dbReference type="PANTHER" id="PTHR35901:SF1">
    <property type="entry name" value="EXONUCLEASE VAPC9"/>
    <property type="match status" value="1"/>
</dbReference>
<dbReference type="CDD" id="cd09873">
    <property type="entry name" value="PIN_Pae0151-like"/>
    <property type="match status" value="1"/>
</dbReference>
<dbReference type="RefSeq" id="WP_341369728.1">
    <property type="nucleotide sequence ID" value="NZ_JBBPCO010000002.1"/>
</dbReference>
<gene>
    <name evidence="3" type="ORF">WOB96_02680</name>
</gene>
<accession>A0ABU9D744</accession>
<comment type="caution">
    <text evidence="3">The sequence shown here is derived from an EMBL/GenBank/DDBJ whole genome shotgun (WGS) entry which is preliminary data.</text>
</comment>
<evidence type="ECO:0000313" key="4">
    <source>
        <dbReference type="Proteomes" id="UP001446205"/>
    </source>
</evidence>
<organism evidence="3 4">
    <name type="scientific">Thermithiobacillus plumbiphilus</name>
    <dbReference type="NCBI Taxonomy" id="1729899"/>
    <lineage>
        <taxon>Bacteria</taxon>
        <taxon>Pseudomonadati</taxon>
        <taxon>Pseudomonadota</taxon>
        <taxon>Acidithiobacillia</taxon>
        <taxon>Acidithiobacillales</taxon>
        <taxon>Thermithiobacillaceae</taxon>
        <taxon>Thermithiobacillus</taxon>
    </lineage>
</organism>
<dbReference type="EMBL" id="JBBPCO010000002">
    <property type="protein sequence ID" value="MEK8088662.1"/>
    <property type="molecule type" value="Genomic_DNA"/>
</dbReference>
<reference evidence="3 4" key="1">
    <citation type="submission" date="2024-04" db="EMBL/GenBank/DDBJ databases">
        <authorList>
            <person name="Abashina T."/>
            <person name="Shaikin A."/>
        </authorList>
    </citation>
    <scope>NUCLEOTIDE SEQUENCE [LARGE SCALE GENOMIC DNA]</scope>
    <source>
        <strain evidence="3 4">AAFK</strain>
    </source>
</reference>
<dbReference type="PANTHER" id="PTHR35901">
    <property type="entry name" value="RIBONUCLEASE VAPC3"/>
    <property type="match status" value="1"/>
</dbReference>
<protein>
    <submittedName>
        <fullName evidence="3">Type II toxin-antitoxin system VapC family toxin</fullName>
    </submittedName>
</protein>
<keyword evidence="1" id="KW-0460">Magnesium</keyword>
<dbReference type="Pfam" id="PF01850">
    <property type="entry name" value="PIN"/>
    <property type="match status" value="1"/>
</dbReference>
<keyword evidence="4" id="KW-1185">Reference proteome</keyword>